<feature type="transmembrane region" description="Helical" evidence="7">
    <location>
        <begin position="370"/>
        <end position="390"/>
    </location>
</feature>
<dbReference type="InterPro" id="IPR007890">
    <property type="entry name" value="CHASE2"/>
</dbReference>
<dbReference type="Proteomes" id="UP000234271">
    <property type="component" value="Chromosome"/>
</dbReference>
<dbReference type="PROSITE" id="PS50125">
    <property type="entry name" value="GUANYLATE_CYCLASE_2"/>
    <property type="match status" value="1"/>
</dbReference>
<dbReference type="PANTHER" id="PTHR43081:SF1">
    <property type="entry name" value="ADENYLATE CYCLASE, TERMINAL-DIFFERENTIATION SPECIFIC"/>
    <property type="match status" value="1"/>
</dbReference>
<keyword evidence="10" id="KW-1185">Reference proteome</keyword>
<evidence type="ECO:0000259" key="8">
    <source>
        <dbReference type="PROSITE" id="PS50125"/>
    </source>
</evidence>
<feature type="domain" description="Guanylate cyclase" evidence="8">
    <location>
        <begin position="490"/>
        <end position="622"/>
    </location>
</feature>
<evidence type="ECO:0000256" key="6">
    <source>
        <dbReference type="ARBA" id="ARBA00023136"/>
    </source>
</evidence>
<organism evidence="9 10">
    <name type="scientific">Beggiatoa leptomitoformis</name>
    <dbReference type="NCBI Taxonomy" id="288004"/>
    <lineage>
        <taxon>Bacteria</taxon>
        <taxon>Pseudomonadati</taxon>
        <taxon>Pseudomonadota</taxon>
        <taxon>Gammaproteobacteria</taxon>
        <taxon>Thiotrichales</taxon>
        <taxon>Thiotrichaceae</taxon>
        <taxon>Beggiatoa</taxon>
    </lineage>
</organism>
<dbReference type="OrthoDB" id="9806704at2"/>
<keyword evidence="3" id="KW-1003">Cell membrane</keyword>
<gene>
    <name evidence="9" type="ORF">BLE401_08425</name>
</gene>
<reference evidence="10" key="1">
    <citation type="submission" date="2016-12" db="EMBL/GenBank/DDBJ databases">
        <title>Complete Genome Sequence of Beggiatoa leptomitiformis D-401.</title>
        <authorList>
            <person name="Fomenkov A."/>
            <person name="Vincze T."/>
            <person name="Grabovich M."/>
            <person name="Anton B.P."/>
            <person name="Dubinina G."/>
            <person name="Orlova M."/>
            <person name="Belousova E."/>
            <person name="Roberts R.J."/>
        </authorList>
    </citation>
    <scope>NUCLEOTIDE SEQUENCE [LARGE SCALE GENOMIC DNA]</scope>
    <source>
        <strain evidence="10">D-401</strain>
    </source>
</reference>
<evidence type="ECO:0000256" key="4">
    <source>
        <dbReference type="ARBA" id="ARBA00022692"/>
    </source>
</evidence>
<dbReference type="FunFam" id="3.30.70.1230:FF:000016">
    <property type="entry name" value="Adenylate/guanylate cyclase domain-containing protein"/>
    <property type="match status" value="1"/>
</dbReference>
<dbReference type="Pfam" id="PF00211">
    <property type="entry name" value="Guanylate_cyc"/>
    <property type="match status" value="1"/>
</dbReference>
<dbReference type="AlphaFoldDB" id="A0A2N9YE09"/>
<name>A0A2N9YE09_9GAMM</name>
<dbReference type="SMART" id="SM01080">
    <property type="entry name" value="CHASE2"/>
    <property type="match status" value="1"/>
</dbReference>
<evidence type="ECO:0000256" key="1">
    <source>
        <dbReference type="ARBA" id="ARBA00004196"/>
    </source>
</evidence>
<dbReference type="InterPro" id="IPR029787">
    <property type="entry name" value="Nucleotide_cyclase"/>
</dbReference>
<sequence length="745" mass="84104">MSRIFSTLKRHALRTLLSFCILAFFIAHTTGASRWHFIDDLELMTYDTRLRMTMTGTHNNDIVIVDIDEKSLSQIGRWPWKRNVVAKLMNQLFDTYKINLLGLDIVFAEPDESSGLHIMEQLAETQFKDQPTFKTTLDSLKPNLDYDQLFADSLNFRRIILGYSFDYRGNTHAGVLPTPVFNKAATEKAQQEYGVGLIEANGYVANLPIFQDNVVSAGHFNVIPDGDGIVRRVPMLNAYNGELYESLSLAMARVILSEPFVEFGTVEASGYHSVEYLRLGSLKIPVDNYLRALVPYQGEPGLFTYVSAVDVLNGNIAPDILKNKIVLLGTTAQGLLDLRPTPVAGVYPGVEIHATLLSGLLGERIMQNPVYATAMEIMLLLSIGVVMIIILPIFSPLLAMGGTIIVILFMFWLNVRIWEELRLIFPLASTSLLMLSLFLFNMSYGYLVETRRKKQLANRFGEYVPKELVDEMSKDPSLNLSMESENREMTVLFSDVRGFTTISEGLSPKELSTLMNAYLSPMTEIIHEYRGTIDKYMGDAIMAFWGAPLHDAQHATHAIEAGLKMLKRLDEIQASFQARGWPPIKIGVGLSTGIMSVGNMGSSFRMAYTVLGDAVNLGSRLEGITKQYGVSFVVSENTCKAAPDYLYRELDYVRVKGKDKPVGIFEPLCLRSEALQQVLLELALYEQALKQYRQQQWTLAQQAFTRLYEQYPERKLYKVYLERIDYFQQNPPTEAWDGVYTFTTK</sequence>
<comment type="similarity">
    <text evidence="2">Belongs to the adenylyl cyclase class-3 family.</text>
</comment>
<comment type="subcellular location">
    <subcellularLocation>
        <location evidence="1">Cell envelope</location>
    </subcellularLocation>
</comment>
<dbReference type="GO" id="GO:0006171">
    <property type="term" value="P:cAMP biosynthetic process"/>
    <property type="evidence" value="ECO:0007669"/>
    <property type="project" value="TreeGrafter"/>
</dbReference>
<dbReference type="SUPFAM" id="SSF55073">
    <property type="entry name" value="Nucleotide cyclase"/>
    <property type="match status" value="1"/>
</dbReference>
<evidence type="ECO:0000313" key="10">
    <source>
        <dbReference type="Proteomes" id="UP000234271"/>
    </source>
</evidence>
<dbReference type="GO" id="GO:0035556">
    <property type="term" value="P:intracellular signal transduction"/>
    <property type="evidence" value="ECO:0007669"/>
    <property type="project" value="InterPro"/>
</dbReference>
<dbReference type="GO" id="GO:0004016">
    <property type="term" value="F:adenylate cyclase activity"/>
    <property type="evidence" value="ECO:0007669"/>
    <property type="project" value="UniProtKB-ARBA"/>
</dbReference>
<evidence type="ECO:0000256" key="2">
    <source>
        <dbReference type="ARBA" id="ARBA00005381"/>
    </source>
</evidence>
<feature type="transmembrane region" description="Helical" evidence="7">
    <location>
        <begin position="423"/>
        <end position="447"/>
    </location>
</feature>
<evidence type="ECO:0000313" key="9">
    <source>
        <dbReference type="EMBL" id="AUI68728.1"/>
    </source>
</evidence>
<keyword evidence="6 7" id="KW-0472">Membrane</keyword>
<dbReference type="STRING" id="288004.AL038_15835"/>
<accession>A0A2N9YE09</accession>
<dbReference type="GO" id="GO:0030313">
    <property type="term" value="C:cell envelope"/>
    <property type="evidence" value="ECO:0007669"/>
    <property type="project" value="UniProtKB-SubCell"/>
</dbReference>
<proteinExistence type="inferred from homology"/>
<dbReference type="EMBL" id="CP018889">
    <property type="protein sequence ID" value="AUI68728.1"/>
    <property type="molecule type" value="Genomic_DNA"/>
</dbReference>
<keyword evidence="4 7" id="KW-0812">Transmembrane</keyword>
<dbReference type="InterPro" id="IPR001054">
    <property type="entry name" value="A/G_cyclase"/>
</dbReference>
<evidence type="ECO:0000256" key="3">
    <source>
        <dbReference type="ARBA" id="ARBA00022475"/>
    </source>
</evidence>
<dbReference type="CDD" id="cd07302">
    <property type="entry name" value="CHD"/>
    <property type="match status" value="1"/>
</dbReference>
<evidence type="ECO:0000256" key="7">
    <source>
        <dbReference type="SAM" id="Phobius"/>
    </source>
</evidence>
<dbReference type="Pfam" id="PF05226">
    <property type="entry name" value="CHASE2"/>
    <property type="match status" value="1"/>
</dbReference>
<feature type="transmembrane region" description="Helical" evidence="7">
    <location>
        <begin position="397"/>
        <end position="417"/>
    </location>
</feature>
<evidence type="ECO:0000256" key="5">
    <source>
        <dbReference type="ARBA" id="ARBA00022989"/>
    </source>
</evidence>
<dbReference type="RefSeq" id="WP_062154462.1">
    <property type="nucleotide sequence ID" value="NZ_CP012373.2"/>
</dbReference>
<dbReference type="PANTHER" id="PTHR43081">
    <property type="entry name" value="ADENYLATE CYCLASE, TERMINAL-DIFFERENTIATION SPECIFIC-RELATED"/>
    <property type="match status" value="1"/>
</dbReference>
<keyword evidence="5 7" id="KW-1133">Transmembrane helix</keyword>
<dbReference type="SMART" id="SM00044">
    <property type="entry name" value="CYCc"/>
    <property type="match status" value="1"/>
</dbReference>
<dbReference type="InterPro" id="IPR050697">
    <property type="entry name" value="Adenylyl/Guanylyl_Cyclase_3/4"/>
</dbReference>
<dbReference type="Gene3D" id="3.30.70.1230">
    <property type="entry name" value="Nucleotide cyclase"/>
    <property type="match status" value="1"/>
</dbReference>
<protein>
    <submittedName>
        <fullName evidence="9">CHASE2 domain-containing protein</fullName>
    </submittedName>
</protein>